<dbReference type="EMBL" id="CP036264">
    <property type="protein sequence ID" value="QEG02365.1"/>
    <property type="molecule type" value="Genomic_DNA"/>
</dbReference>
<dbReference type="PANTHER" id="PTHR46637:SF1">
    <property type="entry name" value="BLL5188 PROTEIN"/>
    <property type="match status" value="1"/>
</dbReference>
<dbReference type="KEGG" id="smam:Mal15_64060"/>
<dbReference type="EMBL" id="CP036264">
    <property type="protein sequence ID" value="QEG02319.1"/>
    <property type="molecule type" value="Genomic_DNA"/>
</dbReference>
<dbReference type="InterPro" id="IPR025161">
    <property type="entry name" value="IS402-like_dom"/>
</dbReference>
<gene>
    <name evidence="2" type="ORF">Mal15_64060</name>
    <name evidence="3" type="ORF">Mal15_64520</name>
</gene>
<dbReference type="PANTHER" id="PTHR46637">
    <property type="entry name" value="TIS1421-TRANSPOSASE PROTEIN A"/>
    <property type="match status" value="1"/>
</dbReference>
<dbReference type="RefSeq" id="WP_147871278.1">
    <property type="nucleotide sequence ID" value="NZ_CP036264.1"/>
</dbReference>
<dbReference type="InterPro" id="IPR052909">
    <property type="entry name" value="Transposase_6_like"/>
</dbReference>
<dbReference type="Proteomes" id="UP000321353">
    <property type="component" value="Chromosome"/>
</dbReference>
<evidence type="ECO:0000313" key="2">
    <source>
        <dbReference type="EMBL" id="QEG02319.1"/>
    </source>
</evidence>
<protein>
    <recommendedName>
        <fullName evidence="1">Insertion element IS402-like domain-containing protein</fullName>
    </recommendedName>
</protein>
<evidence type="ECO:0000259" key="1">
    <source>
        <dbReference type="Pfam" id="PF13340"/>
    </source>
</evidence>
<evidence type="ECO:0000313" key="3">
    <source>
        <dbReference type="EMBL" id="QEG02365.1"/>
    </source>
</evidence>
<dbReference type="KEGG" id="smam:Mal15_64520"/>
<feature type="domain" description="Insertion element IS402-like" evidence="1">
    <location>
        <begin position="6"/>
        <end position="77"/>
    </location>
</feature>
<dbReference type="Pfam" id="PF13340">
    <property type="entry name" value="DUF4096"/>
    <property type="match status" value="1"/>
</dbReference>
<reference evidence="2 4" key="1">
    <citation type="submission" date="2019-02" db="EMBL/GenBank/DDBJ databases">
        <title>Planctomycetal bacteria perform biofilm scaping via a novel small molecule.</title>
        <authorList>
            <person name="Jeske O."/>
            <person name="Boedeker C."/>
            <person name="Wiegand S."/>
            <person name="Breitling P."/>
            <person name="Kallscheuer N."/>
            <person name="Jogler M."/>
            <person name="Rohde M."/>
            <person name="Petersen J."/>
            <person name="Medema M.H."/>
            <person name="Surup F."/>
            <person name="Jogler C."/>
        </authorList>
    </citation>
    <scope>NUCLEOTIDE SEQUENCE [LARGE SCALE GENOMIC DNA]</scope>
    <source>
        <strain evidence="2 4">Mal15</strain>
    </source>
</reference>
<dbReference type="AlphaFoldDB" id="A0A5B9MLU5"/>
<organism evidence="2 4">
    <name type="scientific">Stieleria maiorica</name>
    <dbReference type="NCBI Taxonomy" id="2795974"/>
    <lineage>
        <taxon>Bacteria</taxon>
        <taxon>Pseudomonadati</taxon>
        <taxon>Planctomycetota</taxon>
        <taxon>Planctomycetia</taxon>
        <taxon>Pirellulales</taxon>
        <taxon>Pirellulaceae</taxon>
        <taxon>Stieleria</taxon>
    </lineage>
</organism>
<keyword evidence="4" id="KW-1185">Reference proteome</keyword>
<dbReference type="NCBIfam" id="NF033580">
    <property type="entry name" value="transpos_IS5_3"/>
    <property type="match status" value="1"/>
</dbReference>
<accession>A0A5B9MLU5</accession>
<evidence type="ECO:0000313" key="4">
    <source>
        <dbReference type="Proteomes" id="UP000321353"/>
    </source>
</evidence>
<sequence>MARHSLSNDQWECIKDLFPERKATGRPPTDARVAFNGILWILRTGSPWRDLPEEFGHWRTIYGLFDKWNGDGTLDAILDRLRTAHIDGEVIDNDLWCIDGSVTRAHRCAGGGGKKGIRTNQLTMR</sequence>
<proteinExistence type="predicted"/>
<name>A0A5B9MLU5_9BACT</name>